<feature type="transmembrane region" description="Helical" evidence="9">
    <location>
        <begin position="87"/>
        <end position="105"/>
    </location>
</feature>
<feature type="domain" description="Histidine kinase" evidence="10">
    <location>
        <begin position="328"/>
        <end position="519"/>
    </location>
</feature>
<keyword evidence="9" id="KW-0472">Membrane</keyword>
<keyword evidence="5" id="KW-0547">Nucleotide-binding</keyword>
<dbReference type="Gene3D" id="3.30.565.10">
    <property type="entry name" value="Histidine kinase-like ATPase, C-terminal domain"/>
    <property type="match status" value="1"/>
</dbReference>
<feature type="transmembrane region" description="Helical" evidence="9">
    <location>
        <begin position="188"/>
        <end position="205"/>
    </location>
</feature>
<proteinExistence type="predicted"/>
<dbReference type="InterPro" id="IPR005467">
    <property type="entry name" value="His_kinase_dom"/>
</dbReference>
<organism evidence="11 12">
    <name type="scientific">Lysobacter helvus</name>
    <dbReference type="NCBI Taxonomy" id="2675059"/>
    <lineage>
        <taxon>Bacteria</taxon>
        <taxon>Pseudomonadati</taxon>
        <taxon>Pseudomonadota</taxon>
        <taxon>Gammaproteobacteria</taxon>
        <taxon>Lysobacterales</taxon>
        <taxon>Lysobacteraceae</taxon>
        <taxon>Lysobacter</taxon>
    </lineage>
</organism>
<evidence type="ECO:0000256" key="1">
    <source>
        <dbReference type="ARBA" id="ARBA00000085"/>
    </source>
</evidence>
<feature type="transmembrane region" description="Helical" evidence="9">
    <location>
        <begin position="117"/>
        <end position="136"/>
    </location>
</feature>
<keyword evidence="4" id="KW-0808">Transferase</keyword>
<evidence type="ECO:0000256" key="7">
    <source>
        <dbReference type="ARBA" id="ARBA00022840"/>
    </source>
</evidence>
<evidence type="ECO:0000256" key="8">
    <source>
        <dbReference type="ARBA" id="ARBA00023012"/>
    </source>
</evidence>
<dbReference type="Pfam" id="PF07730">
    <property type="entry name" value="HisKA_3"/>
    <property type="match status" value="1"/>
</dbReference>
<dbReference type="PANTHER" id="PTHR24421:SF10">
    <property type="entry name" value="NITRATE_NITRITE SENSOR PROTEIN NARQ"/>
    <property type="match status" value="1"/>
</dbReference>
<keyword evidence="12" id="KW-1185">Reference proteome</keyword>
<keyword evidence="9" id="KW-0812">Transmembrane</keyword>
<dbReference type="InterPro" id="IPR011712">
    <property type="entry name" value="Sig_transdc_His_kin_sub3_dim/P"/>
</dbReference>
<name>A0ABM7QFC1_9GAMM</name>
<dbReference type="InterPro" id="IPR050482">
    <property type="entry name" value="Sensor_HK_TwoCompSys"/>
</dbReference>
<evidence type="ECO:0000256" key="2">
    <source>
        <dbReference type="ARBA" id="ARBA00012438"/>
    </source>
</evidence>
<dbReference type="Pfam" id="PF02518">
    <property type="entry name" value="HATPase_c"/>
    <property type="match status" value="1"/>
</dbReference>
<dbReference type="EC" id="2.7.13.3" evidence="2"/>
<dbReference type="PROSITE" id="PS50109">
    <property type="entry name" value="HIS_KIN"/>
    <property type="match status" value="1"/>
</dbReference>
<evidence type="ECO:0000256" key="5">
    <source>
        <dbReference type="ARBA" id="ARBA00022741"/>
    </source>
</evidence>
<reference evidence="11 12" key="1">
    <citation type="submission" date="2021-03" db="EMBL/GenBank/DDBJ databases">
        <title>Complete Genome Sequences of Two Lysobacter Strains Isolated from Sea Water (Lysobacter caseinilyticus) and Soil (Lysobacter helvus) in South Korea.</title>
        <authorList>
            <person name="Watanabe Y."/>
            <person name="Arakawa K."/>
        </authorList>
    </citation>
    <scope>NUCLEOTIDE SEQUENCE [LARGE SCALE GENOMIC DNA]</scope>
    <source>
        <strain evidence="11 12">D10</strain>
    </source>
</reference>
<dbReference type="InterPro" id="IPR036890">
    <property type="entry name" value="HATPase_C_sf"/>
</dbReference>
<evidence type="ECO:0000313" key="11">
    <source>
        <dbReference type="EMBL" id="BCT96358.1"/>
    </source>
</evidence>
<dbReference type="SUPFAM" id="SSF55874">
    <property type="entry name" value="ATPase domain of HSP90 chaperone/DNA topoisomerase II/histidine kinase"/>
    <property type="match status" value="1"/>
</dbReference>
<evidence type="ECO:0000256" key="6">
    <source>
        <dbReference type="ARBA" id="ARBA00022777"/>
    </source>
</evidence>
<comment type="catalytic activity">
    <reaction evidence="1">
        <text>ATP + protein L-histidine = ADP + protein N-phospho-L-histidine.</text>
        <dbReference type="EC" id="2.7.13.3"/>
    </reaction>
</comment>
<keyword evidence="9" id="KW-1133">Transmembrane helix</keyword>
<feature type="transmembrane region" description="Helical" evidence="9">
    <location>
        <begin position="62"/>
        <end position="81"/>
    </location>
</feature>
<evidence type="ECO:0000256" key="9">
    <source>
        <dbReference type="SAM" id="Phobius"/>
    </source>
</evidence>
<dbReference type="SMART" id="SM00387">
    <property type="entry name" value="HATPase_c"/>
    <property type="match status" value="1"/>
</dbReference>
<keyword evidence="6" id="KW-0418">Kinase</keyword>
<protein>
    <recommendedName>
        <fullName evidence="2">histidine kinase</fullName>
        <ecNumber evidence="2">2.7.13.3</ecNumber>
    </recommendedName>
</protein>
<gene>
    <name evidence="11" type="ORF">LYSHEL_22290</name>
</gene>
<keyword evidence="7" id="KW-0067">ATP-binding</keyword>
<dbReference type="Gene3D" id="1.20.5.1930">
    <property type="match status" value="1"/>
</dbReference>
<keyword evidence="8" id="KW-0902">Two-component regulatory system</keyword>
<dbReference type="InterPro" id="IPR003594">
    <property type="entry name" value="HATPase_dom"/>
</dbReference>
<sequence>MEWAMSAKSRFGAPIVVGIATAFAQSLEVEPWTHLVFTHVVWFPGAVLMCCLLLVPTARWPACIAGAVLGSALFCVGMGRPLLPHCVVLLGECVLVAGASLLLRAPARDGIQDYVDIGRLLLVAGMALPLIGGAWARAATHQLGLVDMPDAWSQVVLARSIGYLILVPCFIGGLHYLRTPWHVRQAHWPALALGTVLLLALTLAWSSHWATSNTAPLLLLAPTAFLIWALQAFGVAGAFVAWLFVFAMALGQSSLGLGPLVRDTFEATILRTQMWALGTTGVLLVLAALSEQRRVSRASLEDAYGRLSALARKMMIVQESERVRIARELHDDISQTLASISIEMSALKRSMEGEDRARVDDMQEHLRGVSEDVRRLSHDLHPSMLRYTSLAASLSALCESRTHPGGLQVHCDVEDTPTLSNDQKLNLFRIAQEGIHNVEKHARAGQARITLACVDDDIVLRIDDDGVGLSPRGGSVARESPGLGMISIGERAKILQGHFTLRARSGGGTRLEVRCPLQPADVQ</sequence>
<dbReference type="EMBL" id="AP024546">
    <property type="protein sequence ID" value="BCT96358.1"/>
    <property type="molecule type" value="Genomic_DNA"/>
</dbReference>
<keyword evidence="3" id="KW-0597">Phosphoprotein</keyword>
<accession>A0ABM7QFC1</accession>
<dbReference type="CDD" id="cd16917">
    <property type="entry name" value="HATPase_UhpB-NarQ-NarX-like"/>
    <property type="match status" value="1"/>
</dbReference>
<feature type="transmembrane region" description="Helical" evidence="9">
    <location>
        <begin position="272"/>
        <end position="290"/>
    </location>
</feature>
<evidence type="ECO:0000256" key="3">
    <source>
        <dbReference type="ARBA" id="ARBA00022553"/>
    </source>
</evidence>
<feature type="transmembrane region" description="Helical" evidence="9">
    <location>
        <begin position="225"/>
        <end position="251"/>
    </location>
</feature>
<evidence type="ECO:0000313" key="12">
    <source>
        <dbReference type="Proteomes" id="UP000680514"/>
    </source>
</evidence>
<dbReference type="Proteomes" id="UP000680514">
    <property type="component" value="Chromosome"/>
</dbReference>
<feature type="transmembrane region" description="Helical" evidence="9">
    <location>
        <begin position="34"/>
        <end position="55"/>
    </location>
</feature>
<evidence type="ECO:0000259" key="10">
    <source>
        <dbReference type="PROSITE" id="PS50109"/>
    </source>
</evidence>
<dbReference type="PANTHER" id="PTHR24421">
    <property type="entry name" value="NITRATE/NITRITE SENSOR PROTEIN NARX-RELATED"/>
    <property type="match status" value="1"/>
</dbReference>
<evidence type="ECO:0000256" key="4">
    <source>
        <dbReference type="ARBA" id="ARBA00022679"/>
    </source>
</evidence>
<feature type="transmembrane region" description="Helical" evidence="9">
    <location>
        <begin position="156"/>
        <end position="176"/>
    </location>
</feature>